<feature type="region of interest" description="Disordered" evidence="1">
    <location>
        <begin position="160"/>
        <end position="191"/>
    </location>
</feature>
<dbReference type="Gramene" id="ORUFI02G34120.1">
    <property type="protein sequence ID" value="ORUFI02G34120.1"/>
    <property type="gene ID" value="ORUFI02G34120"/>
</dbReference>
<evidence type="ECO:0000313" key="2">
    <source>
        <dbReference type="EnsemblPlants" id="ORUFI02G34120.1"/>
    </source>
</evidence>
<feature type="compositionally biased region" description="Basic and acidic residues" evidence="1">
    <location>
        <begin position="160"/>
        <end position="170"/>
    </location>
</feature>
<feature type="region of interest" description="Disordered" evidence="1">
    <location>
        <begin position="93"/>
        <end position="116"/>
    </location>
</feature>
<accession>A0A0E0NKY2</accession>
<dbReference type="HOGENOM" id="CLU_1423623_0_0_1"/>
<dbReference type="OMA" id="WQRQERR"/>
<protein>
    <submittedName>
        <fullName evidence="2">Uncharacterized protein</fullName>
    </submittedName>
</protein>
<keyword evidence="3" id="KW-1185">Reference proteome</keyword>
<evidence type="ECO:0000256" key="1">
    <source>
        <dbReference type="SAM" id="MobiDB-lite"/>
    </source>
</evidence>
<dbReference type="AlphaFoldDB" id="A0A0E0NKY2"/>
<reference evidence="2" key="2">
    <citation type="submission" date="2015-06" db="UniProtKB">
        <authorList>
            <consortium name="EnsemblPlants"/>
        </authorList>
    </citation>
    <scope>IDENTIFICATION</scope>
</reference>
<organism evidence="2 3">
    <name type="scientific">Oryza rufipogon</name>
    <name type="common">Brownbeard rice</name>
    <name type="synonym">Asian wild rice</name>
    <dbReference type="NCBI Taxonomy" id="4529"/>
    <lineage>
        <taxon>Eukaryota</taxon>
        <taxon>Viridiplantae</taxon>
        <taxon>Streptophyta</taxon>
        <taxon>Embryophyta</taxon>
        <taxon>Tracheophyta</taxon>
        <taxon>Spermatophyta</taxon>
        <taxon>Magnoliopsida</taxon>
        <taxon>Liliopsida</taxon>
        <taxon>Poales</taxon>
        <taxon>Poaceae</taxon>
        <taxon>BOP clade</taxon>
        <taxon>Oryzoideae</taxon>
        <taxon>Oryzeae</taxon>
        <taxon>Oryzinae</taxon>
        <taxon>Oryza</taxon>
    </lineage>
</organism>
<feature type="region of interest" description="Disordered" evidence="1">
    <location>
        <begin position="22"/>
        <end position="55"/>
    </location>
</feature>
<sequence length="191" mass="21672">MTTTAIGRGMTAAATTSRRLFHTRRGSRHLSPTLTCGSVINDKGRDRSGGLSSSVQILPPLRPRCTRIRRWQRQERRILRPLLLPCRSRHLSTPTHSNLPPAVTGEVDPTTSQYNDNIGRPRGEGGMMMWRPLVWCLHKTVDMEYLLEMKGWARDHVGCDEEQKKKTKENIRRRKSSGANSGQCSLWGLNE</sequence>
<dbReference type="EnsemblPlants" id="ORUFI02G34120.1">
    <property type="protein sequence ID" value="ORUFI02G34120.1"/>
    <property type="gene ID" value="ORUFI02G34120"/>
</dbReference>
<evidence type="ECO:0000313" key="3">
    <source>
        <dbReference type="Proteomes" id="UP000008022"/>
    </source>
</evidence>
<reference evidence="3" key="1">
    <citation type="submission" date="2013-06" db="EMBL/GenBank/DDBJ databases">
        <authorList>
            <person name="Zhao Q."/>
        </authorList>
    </citation>
    <scope>NUCLEOTIDE SEQUENCE</scope>
    <source>
        <strain evidence="3">cv. W1943</strain>
    </source>
</reference>
<name>A0A0E0NKY2_ORYRU</name>
<dbReference type="Proteomes" id="UP000008022">
    <property type="component" value="Unassembled WGS sequence"/>
</dbReference>
<proteinExistence type="predicted"/>